<evidence type="ECO:0000313" key="3">
    <source>
        <dbReference type="Proteomes" id="UP000320386"/>
    </source>
</evidence>
<evidence type="ECO:0000256" key="1">
    <source>
        <dbReference type="SAM" id="SignalP"/>
    </source>
</evidence>
<dbReference type="Proteomes" id="UP000320386">
    <property type="component" value="Chromosome"/>
</dbReference>
<evidence type="ECO:0000313" key="2">
    <source>
        <dbReference type="EMBL" id="QDU71601.1"/>
    </source>
</evidence>
<keyword evidence="3" id="KW-1185">Reference proteome</keyword>
<reference evidence="2 3" key="1">
    <citation type="submission" date="2019-02" db="EMBL/GenBank/DDBJ databases">
        <title>Deep-cultivation of Planctomycetes and their phenomic and genomic characterization uncovers novel biology.</title>
        <authorList>
            <person name="Wiegand S."/>
            <person name="Jogler M."/>
            <person name="Boedeker C."/>
            <person name="Pinto D."/>
            <person name="Vollmers J."/>
            <person name="Rivas-Marin E."/>
            <person name="Kohn T."/>
            <person name="Peeters S.H."/>
            <person name="Heuer A."/>
            <person name="Rast P."/>
            <person name="Oberbeckmann S."/>
            <person name="Bunk B."/>
            <person name="Jeske O."/>
            <person name="Meyerdierks A."/>
            <person name="Storesund J.E."/>
            <person name="Kallscheuer N."/>
            <person name="Luecker S."/>
            <person name="Lage O.M."/>
            <person name="Pohl T."/>
            <person name="Merkel B.J."/>
            <person name="Hornburger P."/>
            <person name="Mueller R.-W."/>
            <person name="Bruemmer F."/>
            <person name="Labrenz M."/>
            <person name="Spormann A.M."/>
            <person name="Op den Camp H."/>
            <person name="Overmann J."/>
            <person name="Amann R."/>
            <person name="Jetten M.S.M."/>
            <person name="Mascher T."/>
            <person name="Medema M.H."/>
            <person name="Devos D.P."/>
            <person name="Kaster A.-K."/>
            <person name="Ovreas L."/>
            <person name="Rohde M."/>
            <person name="Galperin M.Y."/>
            <person name="Jogler C."/>
        </authorList>
    </citation>
    <scope>NUCLEOTIDE SEQUENCE [LARGE SCALE GENOMIC DNA]</scope>
    <source>
        <strain evidence="2 3">Pan265</strain>
    </source>
</reference>
<name>A0A518BX97_9BACT</name>
<evidence type="ECO:0008006" key="4">
    <source>
        <dbReference type="Google" id="ProtNLM"/>
    </source>
</evidence>
<feature type="signal peptide" evidence="1">
    <location>
        <begin position="1"/>
        <end position="24"/>
    </location>
</feature>
<dbReference type="RefSeq" id="WP_145445739.1">
    <property type="nucleotide sequence ID" value="NZ_CP036280.1"/>
</dbReference>
<dbReference type="EMBL" id="CP036280">
    <property type="protein sequence ID" value="QDU71601.1"/>
    <property type="molecule type" value="Genomic_DNA"/>
</dbReference>
<keyword evidence="1" id="KW-0732">Signal</keyword>
<dbReference type="AlphaFoldDB" id="A0A518BX97"/>
<feature type="chain" id="PRO_5021853655" description="PEP-CTERM protein-sorting domain-containing protein" evidence="1">
    <location>
        <begin position="25"/>
        <end position="371"/>
    </location>
</feature>
<sequence precursor="true">MNLWTSTARTAALIAALTAASAHAATLSINAQPLIDLPGFTAYTFNLDGDGFRLNGFEMEFLASELNQYNPLGIETVFSDNNVFLENLSLNPAHDTQLLFNRNLEPVNIVTASESDRHLYGTFATRDGSPALDVTRIVLPDGAAAEYSIGTYGQGMDEIDWFSGRIGDPNAVIQPLDWQPPEPEPTITNVTGELSLSLKNVQRTAGMPGYSTYTLEMTSTGEVFALEVDLAGEAIHQAPLPGLQSVFNNLDIPMVAAGIDPASDTHLLFSQDNYPLMNIFEAHEDDQHLFAEMLFDRDQRYLGGDFIQVVLKDGDLAYLDLKVYDNVQDTQKFKKVIGQIGDRDLVLVQVPEPASLITLAALALIQRRRSA</sequence>
<accession>A0A518BX97</accession>
<dbReference type="KEGG" id="mcad:Pan265_14530"/>
<organism evidence="2 3">
    <name type="scientific">Mucisphaera calidilacus</name>
    <dbReference type="NCBI Taxonomy" id="2527982"/>
    <lineage>
        <taxon>Bacteria</taxon>
        <taxon>Pseudomonadati</taxon>
        <taxon>Planctomycetota</taxon>
        <taxon>Phycisphaerae</taxon>
        <taxon>Phycisphaerales</taxon>
        <taxon>Phycisphaeraceae</taxon>
        <taxon>Mucisphaera</taxon>
    </lineage>
</organism>
<protein>
    <recommendedName>
        <fullName evidence="4">PEP-CTERM protein-sorting domain-containing protein</fullName>
    </recommendedName>
</protein>
<proteinExistence type="predicted"/>
<gene>
    <name evidence="2" type="ORF">Pan265_14530</name>
</gene>